<dbReference type="InterPro" id="IPR012338">
    <property type="entry name" value="Beta-lactam/transpept-like"/>
</dbReference>
<dbReference type="Pfam" id="PF13354">
    <property type="entry name" value="Beta-lactamase2"/>
    <property type="match status" value="1"/>
</dbReference>
<name>A0ABM8HRK3_9BACT</name>
<accession>A0ABM8HRK3</accession>
<dbReference type="EMBL" id="AP024355">
    <property type="protein sequence ID" value="BCR04912.1"/>
    <property type="molecule type" value="Genomic_DNA"/>
</dbReference>
<dbReference type="Gene3D" id="3.40.710.10">
    <property type="entry name" value="DD-peptidase/beta-lactamase superfamily"/>
    <property type="match status" value="1"/>
</dbReference>
<sequence length="425" mass="47805">MKRALLFICSLALLCFAGPAWPYPLDGYAHTGIARLEADRLVQAGKLRGRWLPKGALLSTAEVDLRLSDKPGFALPPVDPEFSSRIVALLGEEADRYALAVLDLSDPAHPRFAEHRGHAAHNPGSVGKLLIVLGVFQALADIYPDDPQQRLRVLRDSAATADHFIATDHHKVPFWRPGEGAISYRPLREGDRASLYSYLDWMLSASSNAAASMVLRELLMLVHFGRDYPVAQPVAERFWRETPKRELSALLGRALHEPVPRNGLDPKELRQGGFFTWKGKQLVPGTSSHATPRMLLEYLLKLETGRLVDEFSSREIKRLLYMTERRIRYASSPALHEAAVYFKSGSLYRCRPEPGFVCKKYHGNVENLLNSVAIVEYPAREPRLFYLVVMMSDVLRKNSAVVHQSFGTRLQRLIEADHRPSEPGR</sequence>
<feature type="signal peptide" evidence="1">
    <location>
        <begin position="1"/>
        <end position="22"/>
    </location>
</feature>
<feature type="chain" id="PRO_5045201470" description="Beta-lactamase class A catalytic domain-containing protein" evidence="1">
    <location>
        <begin position="23"/>
        <end position="425"/>
    </location>
</feature>
<gene>
    <name evidence="3" type="ORF">DESUT3_19810</name>
</gene>
<evidence type="ECO:0000313" key="3">
    <source>
        <dbReference type="EMBL" id="BCR04912.1"/>
    </source>
</evidence>
<proteinExistence type="predicted"/>
<dbReference type="SUPFAM" id="SSF56601">
    <property type="entry name" value="beta-lactamase/transpeptidase-like"/>
    <property type="match status" value="1"/>
</dbReference>
<keyword evidence="4" id="KW-1185">Reference proteome</keyword>
<dbReference type="InterPro" id="IPR045155">
    <property type="entry name" value="Beta-lactam_cat"/>
</dbReference>
<dbReference type="Proteomes" id="UP001319827">
    <property type="component" value="Chromosome"/>
</dbReference>
<reference evidence="3 4" key="2">
    <citation type="journal article" date="2021" name="Int. J. Syst. Evol. Microbiol.">
        <title>Isolation and Polyphasic Characterization of Desulfuromonas versatilis sp. Nov., an Electrogenic Bacteria Capable of Versatile Metabolism Isolated from a Graphene Oxide-Reducing Enrichment Culture.</title>
        <authorList>
            <person name="Xie L."/>
            <person name="Yoshida N."/>
            <person name="Ishii S."/>
            <person name="Meng L."/>
        </authorList>
    </citation>
    <scope>NUCLEOTIDE SEQUENCE [LARGE SCALE GENOMIC DNA]</scope>
    <source>
        <strain evidence="3 4">NIT-T3</strain>
    </source>
</reference>
<reference evidence="3 4" key="1">
    <citation type="journal article" date="2016" name="C (Basel)">
        <title>Selective Growth of and Electricity Production by Marine Exoelectrogenic Bacteria in Self-Aggregated Hydrogel of Microbially Reduced Graphene Oxide.</title>
        <authorList>
            <person name="Yoshida N."/>
            <person name="Goto Y."/>
            <person name="Miyata Y."/>
        </authorList>
    </citation>
    <scope>NUCLEOTIDE SEQUENCE [LARGE SCALE GENOMIC DNA]</scope>
    <source>
        <strain evidence="3 4">NIT-T3</strain>
    </source>
</reference>
<keyword evidence="1" id="KW-0732">Signal</keyword>
<feature type="domain" description="Beta-lactamase class A catalytic" evidence="2">
    <location>
        <begin position="100"/>
        <end position="389"/>
    </location>
</feature>
<evidence type="ECO:0000313" key="4">
    <source>
        <dbReference type="Proteomes" id="UP001319827"/>
    </source>
</evidence>
<evidence type="ECO:0000256" key="1">
    <source>
        <dbReference type="SAM" id="SignalP"/>
    </source>
</evidence>
<organism evidence="3 4">
    <name type="scientific">Desulfuromonas versatilis</name>
    <dbReference type="NCBI Taxonomy" id="2802975"/>
    <lineage>
        <taxon>Bacteria</taxon>
        <taxon>Pseudomonadati</taxon>
        <taxon>Thermodesulfobacteriota</taxon>
        <taxon>Desulfuromonadia</taxon>
        <taxon>Desulfuromonadales</taxon>
        <taxon>Desulfuromonadaceae</taxon>
        <taxon>Desulfuromonas</taxon>
    </lineage>
</organism>
<evidence type="ECO:0000259" key="2">
    <source>
        <dbReference type="Pfam" id="PF13354"/>
    </source>
</evidence>
<protein>
    <recommendedName>
        <fullName evidence="2">Beta-lactamase class A catalytic domain-containing protein</fullName>
    </recommendedName>
</protein>
<dbReference type="RefSeq" id="WP_221252351.1">
    <property type="nucleotide sequence ID" value="NZ_AP024355.1"/>
</dbReference>